<dbReference type="AlphaFoldDB" id="A0A5C5WZE0"/>
<evidence type="ECO:0000313" key="2">
    <source>
        <dbReference type="Proteomes" id="UP000317243"/>
    </source>
</evidence>
<protein>
    <submittedName>
        <fullName evidence="1">Uncharacterized protein</fullName>
    </submittedName>
</protein>
<name>A0A5C5WZE0_9PLAN</name>
<gene>
    <name evidence="1" type="ORF">KOR42_28470</name>
</gene>
<accession>A0A5C5WZE0</accession>
<keyword evidence="2" id="KW-1185">Reference proteome</keyword>
<reference evidence="1 2" key="1">
    <citation type="submission" date="2019-02" db="EMBL/GenBank/DDBJ databases">
        <title>Deep-cultivation of Planctomycetes and their phenomic and genomic characterization uncovers novel biology.</title>
        <authorList>
            <person name="Wiegand S."/>
            <person name="Jogler M."/>
            <person name="Boedeker C."/>
            <person name="Pinto D."/>
            <person name="Vollmers J."/>
            <person name="Rivas-Marin E."/>
            <person name="Kohn T."/>
            <person name="Peeters S.H."/>
            <person name="Heuer A."/>
            <person name="Rast P."/>
            <person name="Oberbeckmann S."/>
            <person name="Bunk B."/>
            <person name="Jeske O."/>
            <person name="Meyerdierks A."/>
            <person name="Storesund J.E."/>
            <person name="Kallscheuer N."/>
            <person name="Luecker S."/>
            <person name="Lage O.M."/>
            <person name="Pohl T."/>
            <person name="Merkel B.J."/>
            <person name="Hornburger P."/>
            <person name="Mueller R.-W."/>
            <person name="Bruemmer F."/>
            <person name="Labrenz M."/>
            <person name="Spormann A.M."/>
            <person name="Op Den Camp H."/>
            <person name="Overmann J."/>
            <person name="Amann R."/>
            <person name="Jetten M.S.M."/>
            <person name="Mascher T."/>
            <person name="Medema M.H."/>
            <person name="Devos D.P."/>
            <person name="Kaster A.-K."/>
            <person name="Ovreas L."/>
            <person name="Rohde M."/>
            <person name="Galperin M.Y."/>
            <person name="Jogler C."/>
        </authorList>
    </citation>
    <scope>NUCLEOTIDE SEQUENCE [LARGE SCALE GENOMIC DNA]</scope>
    <source>
        <strain evidence="1 2">KOR42</strain>
    </source>
</reference>
<sequence>MISIAYLPVYRQSVLSLWMSERSVGCGIGHRLILQGGENQRLESIRTN</sequence>
<proteinExistence type="predicted"/>
<organism evidence="1 2">
    <name type="scientific">Thalassoglobus neptunius</name>
    <dbReference type="NCBI Taxonomy" id="1938619"/>
    <lineage>
        <taxon>Bacteria</taxon>
        <taxon>Pseudomonadati</taxon>
        <taxon>Planctomycetota</taxon>
        <taxon>Planctomycetia</taxon>
        <taxon>Planctomycetales</taxon>
        <taxon>Planctomycetaceae</taxon>
        <taxon>Thalassoglobus</taxon>
    </lineage>
</organism>
<dbReference type="Proteomes" id="UP000317243">
    <property type="component" value="Unassembled WGS sequence"/>
</dbReference>
<evidence type="ECO:0000313" key="1">
    <source>
        <dbReference type="EMBL" id="TWT55461.1"/>
    </source>
</evidence>
<dbReference type="EMBL" id="SIHI01000004">
    <property type="protein sequence ID" value="TWT55461.1"/>
    <property type="molecule type" value="Genomic_DNA"/>
</dbReference>
<comment type="caution">
    <text evidence="1">The sequence shown here is derived from an EMBL/GenBank/DDBJ whole genome shotgun (WGS) entry which is preliminary data.</text>
</comment>